<keyword evidence="3" id="KW-1003">Cell membrane</keyword>
<feature type="transmembrane region" description="Helical" evidence="8">
    <location>
        <begin position="464"/>
        <end position="487"/>
    </location>
</feature>
<dbReference type="PANTHER" id="PTHR42703">
    <property type="entry name" value="NADH DEHYDROGENASE"/>
    <property type="match status" value="1"/>
</dbReference>
<comment type="caution">
    <text evidence="10">The sequence shown here is derived from an EMBL/GenBank/DDBJ whole genome shotgun (WGS) entry which is preliminary data.</text>
</comment>
<dbReference type="PRINTS" id="PR01437">
    <property type="entry name" value="NUOXDRDTASE4"/>
</dbReference>
<evidence type="ECO:0000256" key="5">
    <source>
        <dbReference type="ARBA" id="ARBA00022989"/>
    </source>
</evidence>
<evidence type="ECO:0000256" key="1">
    <source>
        <dbReference type="ARBA" id="ARBA00004651"/>
    </source>
</evidence>
<dbReference type="GO" id="GO:0042773">
    <property type="term" value="P:ATP synthesis coupled electron transport"/>
    <property type="evidence" value="ECO:0007669"/>
    <property type="project" value="InterPro"/>
</dbReference>
<feature type="transmembrane region" description="Helical" evidence="8">
    <location>
        <begin position="211"/>
        <end position="230"/>
    </location>
</feature>
<dbReference type="NCBIfam" id="NF009308">
    <property type="entry name" value="PRK12665.1"/>
    <property type="match status" value="1"/>
</dbReference>
<evidence type="ECO:0000259" key="9">
    <source>
        <dbReference type="Pfam" id="PF00361"/>
    </source>
</evidence>
<keyword evidence="4 7" id="KW-0812">Transmembrane</keyword>
<evidence type="ECO:0000256" key="8">
    <source>
        <dbReference type="SAM" id="Phobius"/>
    </source>
</evidence>
<dbReference type="InterPro" id="IPR001750">
    <property type="entry name" value="ND/Mrp_TM"/>
</dbReference>
<evidence type="ECO:0000256" key="4">
    <source>
        <dbReference type="ARBA" id="ARBA00022692"/>
    </source>
</evidence>
<dbReference type="GO" id="GO:0005886">
    <property type="term" value="C:plasma membrane"/>
    <property type="evidence" value="ECO:0007669"/>
    <property type="project" value="UniProtKB-SubCell"/>
</dbReference>
<feature type="transmembrane region" description="Helical" evidence="8">
    <location>
        <begin position="133"/>
        <end position="154"/>
    </location>
</feature>
<evidence type="ECO:0000256" key="7">
    <source>
        <dbReference type="RuleBase" id="RU000320"/>
    </source>
</evidence>
<feature type="transmembrane region" description="Helical" evidence="8">
    <location>
        <begin position="295"/>
        <end position="316"/>
    </location>
</feature>
<dbReference type="Pfam" id="PF00361">
    <property type="entry name" value="Proton_antipo_M"/>
    <property type="match status" value="1"/>
</dbReference>
<dbReference type="STRING" id="525245.HMPREF0044_0310"/>
<dbReference type="PANTHER" id="PTHR42703:SF1">
    <property type="entry name" value="NA(+)_H(+) ANTIPORTER SUBUNIT D1"/>
    <property type="match status" value="1"/>
</dbReference>
<evidence type="ECO:0000256" key="6">
    <source>
        <dbReference type="ARBA" id="ARBA00023136"/>
    </source>
</evidence>
<evidence type="ECO:0000256" key="3">
    <source>
        <dbReference type="ARBA" id="ARBA00022475"/>
    </source>
</evidence>
<accession>C0VYS0</accession>
<feature type="domain" description="NADH:quinone oxidoreductase/Mrp antiporter transmembrane" evidence="9">
    <location>
        <begin position="99"/>
        <end position="381"/>
    </location>
</feature>
<feature type="transmembrane region" description="Helical" evidence="8">
    <location>
        <begin position="268"/>
        <end position="289"/>
    </location>
</feature>
<gene>
    <name evidence="10" type="ORF">HMPREF0044_0310</name>
</gene>
<protein>
    <submittedName>
        <fullName evidence="10">NADH-ubiquinone/plastoquinone (Complex I) family protein</fullName>
    </submittedName>
</protein>
<feature type="transmembrane region" description="Helical" evidence="8">
    <location>
        <begin position="337"/>
        <end position="355"/>
    </location>
</feature>
<name>C0VYS0_9ACTO</name>
<dbReference type="HOGENOM" id="CLU_007100_9_2_11"/>
<feature type="transmembrane region" description="Helical" evidence="8">
    <location>
        <begin position="102"/>
        <end position="121"/>
    </location>
</feature>
<comment type="similarity">
    <text evidence="2">Belongs to the CPA3 antiporters (TC 2.A.63) subunit D family.</text>
</comment>
<comment type="subcellular location">
    <subcellularLocation>
        <location evidence="1">Cell membrane</location>
        <topology evidence="1">Multi-pass membrane protein</topology>
    </subcellularLocation>
    <subcellularLocation>
        <location evidence="7">Membrane</location>
        <topology evidence="7">Multi-pass membrane protein</topology>
    </subcellularLocation>
</comment>
<reference evidence="10 11" key="1">
    <citation type="submission" date="2009-01" db="EMBL/GenBank/DDBJ databases">
        <authorList>
            <person name="Qin X."/>
            <person name="Bachman B."/>
            <person name="Battles P."/>
            <person name="Bell A."/>
            <person name="Bess C."/>
            <person name="Bickham C."/>
            <person name="Chaboub L."/>
            <person name="Chen D."/>
            <person name="Coyle M."/>
            <person name="Deiros D.R."/>
            <person name="Dinh H."/>
            <person name="Forbes L."/>
            <person name="Fowler G."/>
            <person name="Francisco L."/>
            <person name="Fu Q."/>
            <person name="Gubbala S."/>
            <person name="Hale W."/>
            <person name="Han Y."/>
            <person name="Hemphill L."/>
            <person name="Highlander S.K."/>
            <person name="Hirani K."/>
            <person name="Hogues M."/>
            <person name="Jackson L."/>
            <person name="Jakkamsetti A."/>
            <person name="Javaid M."/>
            <person name="Jiang H."/>
            <person name="Korchina V."/>
            <person name="Kovar C."/>
            <person name="Lara F."/>
            <person name="Lee S."/>
            <person name="Mata R."/>
            <person name="Mathew T."/>
            <person name="Moen C."/>
            <person name="Morales K."/>
            <person name="Munidasa M."/>
            <person name="Nazareth L."/>
            <person name="Ngo R."/>
            <person name="Nguyen L."/>
            <person name="Okwuonu G."/>
            <person name="Ongeri F."/>
            <person name="Patil S."/>
            <person name="Petrosino J."/>
            <person name="Pham C."/>
            <person name="Pham P."/>
            <person name="Pu L.-L."/>
            <person name="Puazo M."/>
            <person name="Raj R."/>
            <person name="Reid J."/>
            <person name="Rouhana J."/>
            <person name="Saada N."/>
            <person name="Shang Y."/>
            <person name="Simmons D."/>
            <person name="Thornton R."/>
            <person name="Warren J."/>
            <person name="Weissenberger G."/>
            <person name="Zhang J."/>
            <person name="Zhang L."/>
            <person name="Zhou C."/>
            <person name="Zhu D."/>
            <person name="Muzny D."/>
            <person name="Worley K."/>
            <person name="Gibbs R."/>
        </authorList>
    </citation>
    <scope>NUCLEOTIDE SEQUENCE [LARGE SCALE GENOMIC DNA]</scope>
    <source>
        <strain evidence="10 11">DSM 15436</strain>
    </source>
</reference>
<keyword evidence="6 8" id="KW-0472">Membrane</keyword>
<feature type="transmembrane region" description="Helical" evidence="8">
    <location>
        <begin position="375"/>
        <end position="396"/>
    </location>
</feature>
<dbReference type="GO" id="GO:0008137">
    <property type="term" value="F:NADH dehydrogenase (ubiquinone) activity"/>
    <property type="evidence" value="ECO:0007669"/>
    <property type="project" value="InterPro"/>
</dbReference>
<keyword evidence="5 8" id="KW-1133">Transmembrane helix</keyword>
<feature type="transmembrane region" description="Helical" evidence="8">
    <location>
        <begin position="78"/>
        <end position="96"/>
    </location>
</feature>
<sequence>MSILTLVIVLGVGISLAIAANESPVVLDMGNWAAPIGVTLVADRLASLMLVVSQLVTLAVLSYSVAQNLTDDDPDVPVAIFHPTYLILVAGVSNAFLTGDLFNLYVGFEMLLGASFVLITLGGTEGRTRAGTIYVVISLVSSLIFLIGIAYAYAATGTINLAELALRLRELEAPSGMIIELTLLVAFGIKAAVFPLAAWLPDSYPTAPAPVTAVFAGLLTKVGIYALIRLEVLLFPGRETDLLLGVVGVATMIVGILGAVAQDDIRRILSFTLVSHIGFMIWGLALHSLNGVAATIFYAAHHILVQATLFLIVGLIERYRGTASLRELGGMFKGYPLLSGMFLVAALNLIGIPPLTGFVGKLGLAQASVNSGNSLLAWALLGAGLVTSFLTLYVVVKVWNYAFWQPADDHYVIDRELGEEMSARQQAAYEIRIQRQRQLADKSDLLQDCSRTEAEKSATGTNHLMYVAAGGLLVVMLAMSGFAGFVYKYAQAAAFDQLTRYTYIHAVLGEDRRGIGESKTLREEAPQYLQEWSINWYEKGQRK</sequence>
<dbReference type="InterPro" id="IPR050586">
    <property type="entry name" value="CPA3_Na-H_Antiporter_D"/>
</dbReference>
<dbReference type="AlphaFoldDB" id="C0VYS0"/>
<feature type="transmembrane region" description="Helical" evidence="8">
    <location>
        <begin position="242"/>
        <end position="261"/>
    </location>
</feature>
<feature type="transmembrane region" description="Helical" evidence="8">
    <location>
        <begin position="45"/>
        <end position="66"/>
    </location>
</feature>
<organism evidence="10 11">
    <name type="scientific">Gleimia coleocanis DSM 15436</name>
    <dbReference type="NCBI Taxonomy" id="525245"/>
    <lineage>
        <taxon>Bacteria</taxon>
        <taxon>Bacillati</taxon>
        <taxon>Actinomycetota</taxon>
        <taxon>Actinomycetes</taxon>
        <taxon>Actinomycetales</taxon>
        <taxon>Actinomycetaceae</taxon>
        <taxon>Gleimia</taxon>
    </lineage>
</organism>
<proteinExistence type="inferred from homology"/>
<keyword evidence="11" id="KW-1185">Reference proteome</keyword>
<dbReference type="EMBL" id="ACFG01000004">
    <property type="protein sequence ID" value="EEH64573.1"/>
    <property type="molecule type" value="Genomic_DNA"/>
</dbReference>
<evidence type="ECO:0000313" key="10">
    <source>
        <dbReference type="EMBL" id="EEH64573.1"/>
    </source>
</evidence>
<keyword evidence="10" id="KW-0830">Ubiquinone</keyword>
<dbReference type="Proteomes" id="UP000010301">
    <property type="component" value="Unassembled WGS sequence"/>
</dbReference>
<dbReference type="eggNOG" id="COG0651">
    <property type="taxonomic scope" value="Bacteria"/>
</dbReference>
<dbReference type="InterPro" id="IPR003918">
    <property type="entry name" value="NADH_UbQ_OxRdtase"/>
</dbReference>
<feature type="transmembrane region" description="Helical" evidence="8">
    <location>
        <begin position="174"/>
        <end position="199"/>
    </location>
</feature>
<evidence type="ECO:0000256" key="2">
    <source>
        <dbReference type="ARBA" id="ARBA00005346"/>
    </source>
</evidence>
<evidence type="ECO:0000313" key="11">
    <source>
        <dbReference type="Proteomes" id="UP000010301"/>
    </source>
</evidence>